<evidence type="ECO:0000313" key="9">
    <source>
        <dbReference type="Proteomes" id="UP000318437"/>
    </source>
</evidence>
<feature type="transmembrane region" description="Helical" evidence="6">
    <location>
        <begin position="166"/>
        <end position="189"/>
    </location>
</feature>
<feature type="transmembrane region" description="Helical" evidence="6">
    <location>
        <begin position="141"/>
        <end position="160"/>
    </location>
</feature>
<feature type="transmembrane region" description="Helical" evidence="6">
    <location>
        <begin position="23"/>
        <end position="44"/>
    </location>
</feature>
<comment type="subcellular location">
    <subcellularLocation>
        <location evidence="1 6">Cell membrane</location>
        <topology evidence="1 6">Multi-pass membrane protein</topology>
    </subcellularLocation>
</comment>
<accession>A0A5C6CYY7</accession>
<evidence type="ECO:0000259" key="7">
    <source>
        <dbReference type="Pfam" id="PF09335"/>
    </source>
</evidence>
<evidence type="ECO:0000256" key="6">
    <source>
        <dbReference type="RuleBase" id="RU366058"/>
    </source>
</evidence>
<dbReference type="GO" id="GO:0005886">
    <property type="term" value="C:plasma membrane"/>
    <property type="evidence" value="ECO:0007669"/>
    <property type="project" value="UniProtKB-SubCell"/>
</dbReference>
<feature type="domain" description="VTT" evidence="7">
    <location>
        <begin position="44"/>
        <end position="159"/>
    </location>
</feature>
<evidence type="ECO:0000256" key="3">
    <source>
        <dbReference type="ARBA" id="ARBA00022692"/>
    </source>
</evidence>
<dbReference type="InterPro" id="IPR032816">
    <property type="entry name" value="VTT_dom"/>
</dbReference>
<evidence type="ECO:0000256" key="4">
    <source>
        <dbReference type="ARBA" id="ARBA00022989"/>
    </source>
</evidence>
<gene>
    <name evidence="8" type="primary">ydjZ_1</name>
    <name evidence="8" type="ORF">Pla144_06210</name>
</gene>
<sequence>MLLNSGATADEKVESLRAFFDRFGVAAPLAYVGFVTAEVVVAPIPGTMLYAPGGVIFGGFWGGLLSLTGNVIGAGIACLLMRAFLGERAETYLARSSLAPYEAKITQRGAWVIFLLRVNPLTSSDLVSYAAGLTQLSVWKVMLATLAGMAPLCFAQAFMAEGLLTAFPLLIFPLLSVCAVYALVVLWVLSKLMKKSTDDPSRLD</sequence>
<dbReference type="EMBL" id="SJPS01000001">
    <property type="protein sequence ID" value="TWU29842.1"/>
    <property type="molecule type" value="Genomic_DNA"/>
</dbReference>
<keyword evidence="4 6" id="KW-1133">Transmembrane helix</keyword>
<organism evidence="8 9">
    <name type="scientific">Bythopirellula polymerisocia</name>
    <dbReference type="NCBI Taxonomy" id="2528003"/>
    <lineage>
        <taxon>Bacteria</taxon>
        <taxon>Pseudomonadati</taxon>
        <taxon>Planctomycetota</taxon>
        <taxon>Planctomycetia</taxon>
        <taxon>Pirellulales</taxon>
        <taxon>Lacipirellulaceae</taxon>
        <taxon>Bythopirellula</taxon>
    </lineage>
</organism>
<comment type="caution">
    <text evidence="8">The sequence shown here is derived from an EMBL/GenBank/DDBJ whole genome shotgun (WGS) entry which is preliminary data.</text>
</comment>
<evidence type="ECO:0000256" key="5">
    <source>
        <dbReference type="ARBA" id="ARBA00023136"/>
    </source>
</evidence>
<dbReference type="Pfam" id="PF09335">
    <property type="entry name" value="VTT_dom"/>
    <property type="match status" value="1"/>
</dbReference>
<dbReference type="Proteomes" id="UP000318437">
    <property type="component" value="Unassembled WGS sequence"/>
</dbReference>
<dbReference type="AlphaFoldDB" id="A0A5C6CYY7"/>
<keyword evidence="5 6" id="KW-0472">Membrane</keyword>
<proteinExistence type="inferred from homology"/>
<reference evidence="8 9" key="1">
    <citation type="submission" date="2019-02" db="EMBL/GenBank/DDBJ databases">
        <title>Deep-cultivation of Planctomycetes and their phenomic and genomic characterization uncovers novel biology.</title>
        <authorList>
            <person name="Wiegand S."/>
            <person name="Jogler M."/>
            <person name="Boedeker C."/>
            <person name="Pinto D."/>
            <person name="Vollmers J."/>
            <person name="Rivas-Marin E."/>
            <person name="Kohn T."/>
            <person name="Peeters S.H."/>
            <person name="Heuer A."/>
            <person name="Rast P."/>
            <person name="Oberbeckmann S."/>
            <person name="Bunk B."/>
            <person name="Jeske O."/>
            <person name="Meyerdierks A."/>
            <person name="Storesund J.E."/>
            <person name="Kallscheuer N."/>
            <person name="Luecker S."/>
            <person name="Lage O.M."/>
            <person name="Pohl T."/>
            <person name="Merkel B.J."/>
            <person name="Hornburger P."/>
            <person name="Mueller R.-W."/>
            <person name="Bruemmer F."/>
            <person name="Labrenz M."/>
            <person name="Spormann A.M."/>
            <person name="Op Den Camp H."/>
            <person name="Overmann J."/>
            <person name="Amann R."/>
            <person name="Jetten M.S.M."/>
            <person name="Mascher T."/>
            <person name="Medema M.H."/>
            <person name="Devos D.P."/>
            <person name="Kaster A.-K."/>
            <person name="Ovreas L."/>
            <person name="Rohde M."/>
            <person name="Galperin M.Y."/>
            <person name="Jogler C."/>
        </authorList>
    </citation>
    <scope>NUCLEOTIDE SEQUENCE [LARGE SCALE GENOMIC DNA]</scope>
    <source>
        <strain evidence="8 9">Pla144</strain>
    </source>
</reference>
<protein>
    <recommendedName>
        <fullName evidence="6">TVP38/TMEM64 family membrane protein</fullName>
    </recommendedName>
</protein>
<comment type="similarity">
    <text evidence="6">Belongs to the TVP38/TMEM64 family.</text>
</comment>
<dbReference type="PANTHER" id="PTHR12677">
    <property type="entry name" value="GOLGI APPARATUS MEMBRANE PROTEIN TVP38-RELATED"/>
    <property type="match status" value="1"/>
</dbReference>
<keyword evidence="2 6" id="KW-1003">Cell membrane</keyword>
<feature type="transmembrane region" description="Helical" evidence="6">
    <location>
        <begin position="64"/>
        <end position="85"/>
    </location>
</feature>
<keyword evidence="3 6" id="KW-0812">Transmembrane</keyword>
<dbReference type="InterPro" id="IPR015414">
    <property type="entry name" value="TMEM64"/>
</dbReference>
<name>A0A5C6CYY7_9BACT</name>
<evidence type="ECO:0000256" key="2">
    <source>
        <dbReference type="ARBA" id="ARBA00022475"/>
    </source>
</evidence>
<evidence type="ECO:0000313" key="8">
    <source>
        <dbReference type="EMBL" id="TWU29842.1"/>
    </source>
</evidence>
<keyword evidence="9" id="KW-1185">Reference proteome</keyword>
<dbReference type="PANTHER" id="PTHR12677:SF59">
    <property type="entry name" value="GOLGI APPARATUS MEMBRANE PROTEIN TVP38-RELATED"/>
    <property type="match status" value="1"/>
</dbReference>
<evidence type="ECO:0000256" key="1">
    <source>
        <dbReference type="ARBA" id="ARBA00004651"/>
    </source>
</evidence>
<comment type="caution">
    <text evidence="6">Lacks conserved residue(s) required for the propagation of feature annotation.</text>
</comment>